<dbReference type="GO" id="GO:0005525">
    <property type="term" value="F:GTP binding"/>
    <property type="evidence" value="ECO:0007669"/>
    <property type="project" value="UniProtKB-UniRule"/>
</dbReference>
<dbReference type="PROSITE" id="PS01135">
    <property type="entry name" value="FTSZ_2"/>
    <property type="match status" value="1"/>
</dbReference>
<dbReference type="Pfam" id="PF12327">
    <property type="entry name" value="FtsZ_C"/>
    <property type="match status" value="1"/>
</dbReference>
<organism evidence="10 11">
    <name type="scientific">Patiriisocius marinus</name>
    <dbReference type="NCBI Taxonomy" id="1397112"/>
    <lineage>
        <taxon>Bacteria</taxon>
        <taxon>Pseudomonadati</taxon>
        <taxon>Bacteroidota</taxon>
        <taxon>Flavobacteriia</taxon>
        <taxon>Flavobacteriales</taxon>
        <taxon>Flavobacteriaceae</taxon>
        <taxon>Patiriisocius</taxon>
    </lineage>
</organism>
<keyword evidence="4 6" id="KW-0717">Septation</keyword>
<evidence type="ECO:0000256" key="4">
    <source>
        <dbReference type="HAMAP-Rule" id="MF_00909"/>
    </source>
</evidence>
<dbReference type="InterPro" id="IPR024757">
    <property type="entry name" value="FtsZ_C"/>
</dbReference>
<dbReference type="HAMAP" id="MF_00909">
    <property type="entry name" value="FtsZ"/>
    <property type="match status" value="1"/>
</dbReference>
<dbReference type="Gene3D" id="3.40.50.1440">
    <property type="entry name" value="Tubulin/FtsZ, GTPase domain"/>
    <property type="match status" value="1"/>
</dbReference>
<dbReference type="InterPro" id="IPR020805">
    <property type="entry name" value="Cell_div_FtsZ_CS"/>
</dbReference>
<evidence type="ECO:0000256" key="3">
    <source>
        <dbReference type="ARBA" id="ARBA00023134"/>
    </source>
</evidence>
<dbReference type="InterPro" id="IPR000158">
    <property type="entry name" value="Cell_div_FtsZ"/>
</dbReference>
<comment type="function">
    <text evidence="4 6">Essential cell division protein that forms a contractile ring structure (Z ring) at the future cell division site. The regulation of the ring assembly controls the timing and the location of cell division. One of the functions of the FtsZ ring is to recruit other cell division proteins to the septum to produce a new cell wall between the dividing cells. Binds GTP and shows GTPase activity.</text>
</comment>
<keyword evidence="11" id="KW-1185">Reference proteome</keyword>
<feature type="compositionally biased region" description="Polar residues" evidence="7">
    <location>
        <begin position="706"/>
        <end position="717"/>
    </location>
</feature>
<feature type="region of interest" description="Disordered" evidence="7">
    <location>
        <begin position="683"/>
        <end position="717"/>
    </location>
</feature>
<evidence type="ECO:0000313" key="10">
    <source>
        <dbReference type="EMBL" id="GER60696.1"/>
    </source>
</evidence>
<dbReference type="InterPro" id="IPR003008">
    <property type="entry name" value="Tubulin_FtsZ_GTPase"/>
</dbReference>
<dbReference type="PANTHER" id="PTHR30314">
    <property type="entry name" value="CELL DIVISION PROTEIN FTSZ-RELATED"/>
    <property type="match status" value="1"/>
</dbReference>
<dbReference type="AlphaFoldDB" id="A0A5J4J0A1"/>
<comment type="similarity">
    <text evidence="1 4 6">Belongs to the FtsZ family.</text>
</comment>
<evidence type="ECO:0000259" key="9">
    <source>
        <dbReference type="SMART" id="SM00865"/>
    </source>
</evidence>
<dbReference type="InterPro" id="IPR018316">
    <property type="entry name" value="Tubulin/FtsZ_2-layer-sand-dom"/>
</dbReference>
<keyword evidence="3 4" id="KW-0342">GTP-binding</keyword>
<dbReference type="FunFam" id="3.40.50.1440:FF:000001">
    <property type="entry name" value="Cell division protein FtsZ"/>
    <property type="match status" value="1"/>
</dbReference>
<feature type="domain" description="Tubulin/FtsZ 2-layer sandwich" evidence="9">
    <location>
        <begin position="216"/>
        <end position="334"/>
    </location>
</feature>
<dbReference type="PRINTS" id="PR00423">
    <property type="entry name" value="CELLDVISFTSZ"/>
</dbReference>
<feature type="region of interest" description="Disordered" evidence="7">
    <location>
        <begin position="363"/>
        <end position="382"/>
    </location>
</feature>
<dbReference type="NCBIfam" id="TIGR00065">
    <property type="entry name" value="ftsZ"/>
    <property type="match status" value="1"/>
</dbReference>
<dbReference type="GO" id="GO:0032153">
    <property type="term" value="C:cell division site"/>
    <property type="evidence" value="ECO:0007669"/>
    <property type="project" value="UniProtKB-UniRule"/>
</dbReference>
<keyword evidence="4 6" id="KW-0131">Cell cycle</keyword>
<evidence type="ECO:0000259" key="8">
    <source>
        <dbReference type="SMART" id="SM00864"/>
    </source>
</evidence>
<feature type="binding site" evidence="4">
    <location>
        <position position="152"/>
    </location>
    <ligand>
        <name>GTP</name>
        <dbReference type="ChEBI" id="CHEBI:37565"/>
    </ligand>
</feature>
<sequence length="717" mass="79045">MSNSTEFDNISFDLPKNQSNVIKVIGVGGGGSNAINHMFNQGIKGVDFVICNTDAQALENSSVPIKIQLGMDLTEGLGAGANPKIGEQSAVESMSDIKSMLTSNTKMIFITAGMGGGTGTGAAPIIARMAKDMDILTVGIVTIPFQFEGKIRNEQALLGVENLRQNVDSLVVINNNKLREVYGNLGFKAGFSKADEVLATAARGIAEVITHHYTQNIDLRDAKTVLSNSGTAIMGSATASGANRANEAITRALDSPLLNDNKIAGAKNVLLLIVSGTEEITIDEIGEISDHIQNEAGHSANIIMGVGDDDTLEGSISITVIATGFDAEQQNEITNTETKKIIHTLGDEHKAELDLTPKVTATPVELPKETPPTIVDEKPAPPPIIRHTLFEEEEEKITFKSEIPTPTLTEEVKEQTVITETPYKEPIVSREIPFEDYIETSELIKNINVEANVIDIHHLAEFEQLVINEIDVNDFVIVEPKAPVQNTEITFNEKEEATAFTISEMPKEVEKEVEAVQDQMLMFDMPMQAAEEMTEVKRFSLEAEEEVDEVITSSVEEIEVRDHVEVVPVSEVSREGVKRYSLDDYTEKEDELINAKPTVKEEKVAEEEIAFETRTVPAKETEQTENAPFDPMNSPISKMLRDRTEDRKRKMKDFNYKFRNSASKIDDIEKEPAYKRMGIDVETSNDEAVNLSRTSVNTDDDDIDLRSNNSFLHDNVD</sequence>
<dbReference type="PROSITE" id="PS01134">
    <property type="entry name" value="FTSZ_1"/>
    <property type="match status" value="1"/>
</dbReference>
<feature type="binding site" evidence="4">
    <location>
        <position position="148"/>
    </location>
    <ligand>
        <name>GTP</name>
        <dbReference type="ChEBI" id="CHEBI:37565"/>
    </ligand>
</feature>
<dbReference type="Proteomes" id="UP000326509">
    <property type="component" value="Unassembled WGS sequence"/>
</dbReference>
<dbReference type="GO" id="GO:0043093">
    <property type="term" value="P:FtsZ-dependent cytokinesis"/>
    <property type="evidence" value="ECO:0007669"/>
    <property type="project" value="UniProtKB-UniRule"/>
</dbReference>
<comment type="caution">
    <text evidence="10">The sequence shown here is derived from an EMBL/GenBank/DDBJ whole genome shotgun (WGS) entry which is preliminary data.</text>
</comment>
<dbReference type="InterPro" id="IPR036525">
    <property type="entry name" value="Tubulin/FtsZ_GTPase_sf"/>
</dbReference>
<dbReference type="RefSeq" id="WP_151675126.1">
    <property type="nucleotide sequence ID" value="NZ_BKCG01000009.1"/>
</dbReference>
<dbReference type="InterPro" id="IPR008280">
    <property type="entry name" value="Tub_FtsZ_C"/>
</dbReference>
<keyword evidence="4" id="KW-0963">Cytoplasm</keyword>
<comment type="subunit">
    <text evidence="4">Homodimer. Polymerizes to form a dynamic ring structure in a strictly GTP-dependent manner. Interacts directly with several other division proteins.</text>
</comment>
<dbReference type="OrthoDB" id="9813375at2"/>
<evidence type="ECO:0000256" key="2">
    <source>
        <dbReference type="ARBA" id="ARBA00022741"/>
    </source>
</evidence>
<feature type="binding site" evidence="4">
    <location>
        <begin position="29"/>
        <end position="33"/>
    </location>
    <ligand>
        <name>GTP</name>
        <dbReference type="ChEBI" id="CHEBI:37565"/>
    </ligand>
</feature>
<dbReference type="SUPFAM" id="SSF52490">
    <property type="entry name" value="Tubulin nucleotide-binding domain-like"/>
    <property type="match status" value="1"/>
</dbReference>
<evidence type="ECO:0000256" key="5">
    <source>
        <dbReference type="NCBIfam" id="TIGR00065"/>
    </source>
</evidence>
<dbReference type="GO" id="GO:0051258">
    <property type="term" value="P:protein polymerization"/>
    <property type="evidence" value="ECO:0007669"/>
    <property type="project" value="UniProtKB-UniRule"/>
</dbReference>
<accession>A0A5J4J0A1</accession>
<comment type="subcellular location">
    <subcellularLocation>
        <location evidence="4">Cytoplasm</location>
    </subcellularLocation>
    <text evidence="4">Assembles at midcell at the inner surface of the cytoplasmic membrane.</text>
</comment>
<proteinExistence type="inferred from homology"/>
<dbReference type="Pfam" id="PF00091">
    <property type="entry name" value="Tubulin"/>
    <property type="match status" value="1"/>
</dbReference>
<dbReference type="SMART" id="SM00864">
    <property type="entry name" value="Tubulin"/>
    <property type="match status" value="1"/>
</dbReference>
<dbReference type="EMBL" id="BKCG01000009">
    <property type="protein sequence ID" value="GER60696.1"/>
    <property type="molecule type" value="Genomic_DNA"/>
</dbReference>
<protein>
    <recommendedName>
        <fullName evidence="4 5">Cell division protein FtsZ</fullName>
    </recommendedName>
</protein>
<dbReference type="InterPro" id="IPR045061">
    <property type="entry name" value="FtsZ/CetZ"/>
</dbReference>
<dbReference type="GO" id="GO:0003924">
    <property type="term" value="F:GTPase activity"/>
    <property type="evidence" value="ECO:0007669"/>
    <property type="project" value="UniProtKB-UniRule"/>
</dbReference>
<dbReference type="PANTHER" id="PTHR30314:SF3">
    <property type="entry name" value="MITOCHONDRIAL DIVISION PROTEIN FSZA"/>
    <property type="match status" value="1"/>
</dbReference>
<dbReference type="Gene3D" id="3.30.1330.20">
    <property type="entry name" value="Tubulin/FtsZ, C-terminal domain"/>
    <property type="match status" value="1"/>
</dbReference>
<evidence type="ECO:0000313" key="11">
    <source>
        <dbReference type="Proteomes" id="UP000326509"/>
    </source>
</evidence>
<feature type="domain" description="Tubulin/FtsZ GTPase" evidence="8">
    <location>
        <begin position="21"/>
        <end position="213"/>
    </location>
</feature>
<dbReference type="SMART" id="SM00865">
    <property type="entry name" value="Tubulin_C"/>
    <property type="match status" value="1"/>
</dbReference>
<keyword evidence="4 6" id="KW-0132">Cell division</keyword>
<name>A0A5J4J0A1_9FLAO</name>
<feature type="region of interest" description="Disordered" evidence="7">
    <location>
        <begin position="610"/>
        <end position="637"/>
    </location>
</feature>
<feature type="binding site" evidence="4">
    <location>
        <position position="195"/>
    </location>
    <ligand>
        <name>GTP</name>
        <dbReference type="ChEBI" id="CHEBI:37565"/>
    </ligand>
</feature>
<evidence type="ECO:0000256" key="1">
    <source>
        <dbReference type="ARBA" id="ARBA00009690"/>
    </source>
</evidence>
<dbReference type="InterPro" id="IPR037103">
    <property type="entry name" value="Tubulin/FtsZ-like_C"/>
</dbReference>
<dbReference type="GO" id="GO:0000917">
    <property type="term" value="P:division septum assembly"/>
    <property type="evidence" value="ECO:0007669"/>
    <property type="project" value="UniProtKB-KW"/>
</dbReference>
<dbReference type="SUPFAM" id="SSF55307">
    <property type="entry name" value="Tubulin C-terminal domain-like"/>
    <property type="match status" value="1"/>
</dbReference>
<reference evidence="10 11" key="1">
    <citation type="submission" date="2019-08" db="EMBL/GenBank/DDBJ databases">
        <title>Draft genome sequence of Ulvibacter marinus type strain NBRC 109484.</title>
        <authorList>
            <person name="Kawano K."/>
            <person name="Ushijima N."/>
            <person name="Kihara M."/>
            <person name="Itoh H."/>
        </authorList>
    </citation>
    <scope>NUCLEOTIDE SEQUENCE [LARGE SCALE GENOMIC DNA]</scope>
    <source>
        <strain evidence="10 11">NBRC 109484</strain>
    </source>
</reference>
<evidence type="ECO:0000256" key="7">
    <source>
        <dbReference type="SAM" id="MobiDB-lite"/>
    </source>
</evidence>
<dbReference type="GO" id="GO:0005737">
    <property type="term" value="C:cytoplasm"/>
    <property type="evidence" value="ECO:0007669"/>
    <property type="project" value="UniProtKB-SubCell"/>
</dbReference>
<evidence type="ECO:0000256" key="6">
    <source>
        <dbReference type="RuleBase" id="RU000631"/>
    </source>
</evidence>
<feature type="binding site" evidence="4">
    <location>
        <begin position="117"/>
        <end position="119"/>
    </location>
    <ligand>
        <name>GTP</name>
        <dbReference type="ChEBI" id="CHEBI:37565"/>
    </ligand>
</feature>
<gene>
    <name evidence="4 10" type="primary">ftsZ</name>
    <name evidence="10" type="ORF">ULMA_28040</name>
</gene>
<keyword evidence="2 4" id="KW-0547">Nucleotide-binding</keyword>
<dbReference type="CDD" id="cd02201">
    <property type="entry name" value="FtsZ_type1"/>
    <property type="match status" value="1"/>
</dbReference>